<dbReference type="SUPFAM" id="SSF117070">
    <property type="entry name" value="LEA14-like"/>
    <property type="match status" value="1"/>
</dbReference>
<organism evidence="1 2">
    <name type="scientific">Pedobacter hiemivivus</name>
    <dbReference type="NCBI Taxonomy" id="2530454"/>
    <lineage>
        <taxon>Bacteria</taxon>
        <taxon>Pseudomonadati</taxon>
        <taxon>Bacteroidota</taxon>
        <taxon>Sphingobacteriia</taxon>
        <taxon>Sphingobacteriales</taxon>
        <taxon>Sphingobacteriaceae</taxon>
        <taxon>Pedobacter</taxon>
    </lineage>
</organism>
<proteinExistence type="predicted"/>
<protein>
    <recommendedName>
        <fullName evidence="3">Late embryogenesis abundant protein LEA-2 subgroup domain-containing protein</fullName>
    </recommendedName>
</protein>
<name>A0A4V2MJ27_9SPHI</name>
<accession>A0A4V2MJ27</accession>
<dbReference type="Gene3D" id="2.60.40.1820">
    <property type="match status" value="1"/>
</dbReference>
<evidence type="ECO:0008006" key="3">
    <source>
        <dbReference type="Google" id="ProtNLM"/>
    </source>
</evidence>
<dbReference type="AlphaFoldDB" id="A0A4V2MJ27"/>
<dbReference type="EMBL" id="SJSM01000014">
    <property type="protein sequence ID" value="TCC92536.1"/>
    <property type="molecule type" value="Genomic_DNA"/>
</dbReference>
<sequence>MKRIKIIPFTLFRDRYALAIKSNMMLTKRNLSLLVCTILLGCAPFKTPQFRMPSLLDVEVLKWDGSSPTIRTKAVCYNQNHLGFQFKGGEVTIFLDTLRLGKALIDTTFYVPAQSEFTVPAKLKIDLAYLSAHGLKLDSTMVTLNGKFKGSIAGISKTLDISYKGLHNINLIMEPF</sequence>
<evidence type="ECO:0000313" key="1">
    <source>
        <dbReference type="EMBL" id="TCC92536.1"/>
    </source>
</evidence>
<dbReference type="Proteomes" id="UP000291117">
    <property type="component" value="Unassembled WGS sequence"/>
</dbReference>
<gene>
    <name evidence="1" type="ORF">EZ444_19230</name>
</gene>
<reference evidence="1 2" key="1">
    <citation type="submission" date="2019-02" db="EMBL/GenBank/DDBJ databases">
        <title>Pedobacter sp. RP-3-8 sp. nov., isolated from Arctic soil.</title>
        <authorList>
            <person name="Dahal R.H."/>
        </authorList>
    </citation>
    <scope>NUCLEOTIDE SEQUENCE [LARGE SCALE GENOMIC DNA]</scope>
    <source>
        <strain evidence="1 2">RP-3-8</strain>
    </source>
</reference>
<keyword evidence="2" id="KW-1185">Reference proteome</keyword>
<dbReference type="OrthoDB" id="766446at2"/>
<dbReference type="RefSeq" id="WP_131610771.1">
    <property type="nucleotide sequence ID" value="NZ_SJSM01000014.1"/>
</dbReference>
<evidence type="ECO:0000313" key="2">
    <source>
        <dbReference type="Proteomes" id="UP000291117"/>
    </source>
</evidence>
<comment type="caution">
    <text evidence="1">The sequence shown here is derived from an EMBL/GenBank/DDBJ whole genome shotgun (WGS) entry which is preliminary data.</text>
</comment>